<dbReference type="Pfam" id="PF00501">
    <property type="entry name" value="AMP-binding"/>
    <property type="match status" value="1"/>
</dbReference>
<evidence type="ECO:0000259" key="3">
    <source>
        <dbReference type="Pfam" id="PF00501"/>
    </source>
</evidence>
<dbReference type="PANTHER" id="PTHR43201:SF5">
    <property type="entry name" value="MEDIUM-CHAIN ACYL-COA LIGASE ACSF2, MITOCHONDRIAL"/>
    <property type="match status" value="1"/>
</dbReference>
<dbReference type="InterPro" id="IPR045851">
    <property type="entry name" value="AMP-bd_C_sf"/>
</dbReference>
<reference evidence="6" key="1">
    <citation type="submission" date="2019-11" db="EMBL/GenBank/DDBJ databases">
        <title>The complete genome sequence of Saccharopolyspora sp. E2A.</title>
        <authorList>
            <person name="Zhang G."/>
        </authorList>
    </citation>
    <scope>NUCLEOTIDE SEQUENCE [LARGE SCALE GENOMIC DNA]</scope>
    <source>
        <strain evidence="6">E2A</strain>
    </source>
</reference>
<evidence type="ECO:0000256" key="1">
    <source>
        <dbReference type="ARBA" id="ARBA00006432"/>
    </source>
</evidence>
<name>A0A5Q3QGB1_9PSEU</name>
<proteinExistence type="inferred from homology"/>
<evidence type="ECO:0000313" key="5">
    <source>
        <dbReference type="EMBL" id="QGK70509.1"/>
    </source>
</evidence>
<dbReference type="InterPro" id="IPR020845">
    <property type="entry name" value="AMP-binding_CS"/>
</dbReference>
<dbReference type="PANTHER" id="PTHR43201">
    <property type="entry name" value="ACYL-COA SYNTHETASE"/>
    <property type="match status" value="1"/>
</dbReference>
<dbReference type="InterPro" id="IPR042099">
    <property type="entry name" value="ANL_N_sf"/>
</dbReference>
<dbReference type="RefSeq" id="WP_154077091.1">
    <property type="nucleotide sequence ID" value="NZ_CP045929.1"/>
</dbReference>
<feature type="domain" description="AMP-binding enzyme C-terminal" evidence="4">
    <location>
        <begin position="428"/>
        <end position="503"/>
    </location>
</feature>
<evidence type="ECO:0000259" key="4">
    <source>
        <dbReference type="Pfam" id="PF13193"/>
    </source>
</evidence>
<organism evidence="5 6">
    <name type="scientific">Allosaccharopolyspora coralli</name>
    <dbReference type="NCBI Taxonomy" id="2665642"/>
    <lineage>
        <taxon>Bacteria</taxon>
        <taxon>Bacillati</taxon>
        <taxon>Actinomycetota</taxon>
        <taxon>Actinomycetes</taxon>
        <taxon>Pseudonocardiales</taxon>
        <taxon>Pseudonocardiaceae</taxon>
        <taxon>Allosaccharopolyspora</taxon>
    </lineage>
</organism>
<evidence type="ECO:0000256" key="2">
    <source>
        <dbReference type="ARBA" id="ARBA00022598"/>
    </source>
</evidence>
<dbReference type="NCBIfam" id="NF004837">
    <property type="entry name" value="PRK06187.1"/>
    <property type="match status" value="1"/>
</dbReference>
<dbReference type="GO" id="GO:0006631">
    <property type="term" value="P:fatty acid metabolic process"/>
    <property type="evidence" value="ECO:0007669"/>
    <property type="project" value="TreeGrafter"/>
</dbReference>
<evidence type="ECO:0000313" key="6">
    <source>
        <dbReference type="Proteomes" id="UP000371041"/>
    </source>
</evidence>
<dbReference type="AlphaFoldDB" id="A0A5Q3QGB1"/>
<dbReference type="PROSITE" id="PS00455">
    <property type="entry name" value="AMP_BINDING"/>
    <property type="match status" value="1"/>
</dbReference>
<keyword evidence="6" id="KW-1185">Reference proteome</keyword>
<sequence>MTATPPEPTLLGDRLDHWAQTHPTTEAMTYGDRTWTWSEWRDRVRRGTGGLLDSGLRRGDRIAFLDLNNVACLEMTFAAAAIGAANAILNWRLAPDELDYVINDSGARVLFVGAELLPTLDPIRDRLSTVERIVVVGGESDEYERWLGDSEPRDARPDVRPDDPCLVMYSSGTTGHPKGVLLTHRNVVSHAQHASVDWDFDPGDKSLVAMPLFHVGGTCYAVIGIHVGTATIMTREPDAASLFGALQQGATHAFLVPAVVAGIVAAGEQAVAAFARLKHLGYGASPMPLPLLRTALKQMPDTRFQQVYGLTEVSGVISSLDPEDHRDEDHPERLGSAGTLIEGAEMRVVDPATGEDVQPGMPGEFWFRSAQATPGYLNKPEATAEAITSDGWFRSGDVGRVDADGYLFVEDRVKDMIITGGENVYSPEVERVLVEHPSIAEAAVIGVPDERWGESVLAVVTAEPGESPDPDEIIEFTRTRLARYKCPRAVEVHDELPRNPTGKILKRTLRAPHWEGRERTV</sequence>
<dbReference type="CDD" id="cd17631">
    <property type="entry name" value="FACL_FadD13-like"/>
    <property type="match status" value="1"/>
</dbReference>
<dbReference type="Proteomes" id="UP000371041">
    <property type="component" value="Chromosome"/>
</dbReference>
<dbReference type="FunFam" id="3.30.300.30:FF:000008">
    <property type="entry name" value="2,3-dihydroxybenzoate-AMP ligase"/>
    <property type="match status" value="1"/>
</dbReference>
<dbReference type="SUPFAM" id="SSF56801">
    <property type="entry name" value="Acetyl-CoA synthetase-like"/>
    <property type="match status" value="1"/>
</dbReference>
<dbReference type="InterPro" id="IPR000873">
    <property type="entry name" value="AMP-dep_synth/lig_dom"/>
</dbReference>
<dbReference type="Pfam" id="PF13193">
    <property type="entry name" value="AMP-binding_C"/>
    <property type="match status" value="1"/>
</dbReference>
<dbReference type="KEGG" id="sace:GIY23_14120"/>
<keyword evidence="2 5" id="KW-0436">Ligase</keyword>
<gene>
    <name evidence="5" type="ORF">GIY23_14120</name>
</gene>
<feature type="domain" description="AMP-dependent synthetase/ligase" evidence="3">
    <location>
        <begin position="15"/>
        <end position="377"/>
    </location>
</feature>
<dbReference type="GO" id="GO:0031956">
    <property type="term" value="F:medium-chain fatty acid-CoA ligase activity"/>
    <property type="evidence" value="ECO:0007669"/>
    <property type="project" value="TreeGrafter"/>
</dbReference>
<comment type="similarity">
    <text evidence="1">Belongs to the ATP-dependent AMP-binding enzyme family.</text>
</comment>
<protein>
    <submittedName>
        <fullName evidence="5">Long-chain-fatty-acid--CoA ligase</fullName>
    </submittedName>
</protein>
<dbReference type="Gene3D" id="3.40.50.12780">
    <property type="entry name" value="N-terminal domain of ligase-like"/>
    <property type="match status" value="1"/>
</dbReference>
<dbReference type="Gene3D" id="3.30.300.30">
    <property type="match status" value="1"/>
</dbReference>
<accession>A0A5Q3QGB1</accession>
<dbReference type="EMBL" id="CP045929">
    <property type="protein sequence ID" value="QGK70509.1"/>
    <property type="molecule type" value="Genomic_DNA"/>
</dbReference>
<dbReference type="InterPro" id="IPR025110">
    <property type="entry name" value="AMP-bd_C"/>
</dbReference>